<dbReference type="PROSITE" id="PS01124">
    <property type="entry name" value="HTH_ARAC_FAMILY_2"/>
    <property type="match status" value="1"/>
</dbReference>
<keyword evidence="6" id="KW-1185">Reference proteome</keyword>
<dbReference type="InterPro" id="IPR002818">
    <property type="entry name" value="DJ-1/PfpI"/>
</dbReference>
<dbReference type="Pfam" id="PF12833">
    <property type="entry name" value="HTH_18"/>
    <property type="match status" value="1"/>
</dbReference>
<gene>
    <name evidence="5" type="ORF">ACFSR8_11085</name>
</gene>
<evidence type="ECO:0000313" key="6">
    <source>
        <dbReference type="Proteomes" id="UP001597476"/>
    </source>
</evidence>
<accession>A0ABW5TBW4</accession>
<protein>
    <submittedName>
        <fullName evidence="5">GlxA family transcriptional regulator</fullName>
    </submittedName>
</protein>
<dbReference type="InterPro" id="IPR029062">
    <property type="entry name" value="Class_I_gatase-like"/>
</dbReference>
<dbReference type="RefSeq" id="WP_380291998.1">
    <property type="nucleotide sequence ID" value="NZ_JBHULY010000025.1"/>
</dbReference>
<evidence type="ECO:0000256" key="1">
    <source>
        <dbReference type="ARBA" id="ARBA00023015"/>
    </source>
</evidence>
<reference evidence="6" key="1">
    <citation type="journal article" date="2019" name="Int. J. Syst. Evol. Microbiol.">
        <title>The Global Catalogue of Microorganisms (GCM) 10K type strain sequencing project: providing services to taxonomists for standard genome sequencing and annotation.</title>
        <authorList>
            <consortium name="The Broad Institute Genomics Platform"/>
            <consortium name="The Broad Institute Genome Sequencing Center for Infectious Disease"/>
            <person name="Wu L."/>
            <person name="Ma J."/>
        </authorList>
    </citation>
    <scope>NUCLEOTIDE SEQUENCE [LARGE SCALE GENOMIC DNA]</scope>
    <source>
        <strain evidence="6">KCTC 42398</strain>
    </source>
</reference>
<evidence type="ECO:0000256" key="2">
    <source>
        <dbReference type="ARBA" id="ARBA00023125"/>
    </source>
</evidence>
<evidence type="ECO:0000256" key="3">
    <source>
        <dbReference type="ARBA" id="ARBA00023163"/>
    </source>
</evidence>
<dbReference type="InterPro" id="IPR018060">
    <property type="entry name" value="HTH_AraC"/>
</dbReference>
<organism evidence="5 6">
    <name type="scientific">Hyunsoonleella rubra</name>
    <dbReference type="NCBI Taxonomy" id="1737062"/>
    <lineage>
        <taxon>Bacteria</taxon>
        <taxon>Pseudomonadati</taxon>
        <taxon>Bacteroidota</taxon>
        <taxon>Flavobacteriia</taxon>
        <taxon>Flavobacteriales</taxon>
        <taxon>Flavobacteriaceae</taxon>
    </lineage>
</organism>
<dbReference type="PANTHER" id="PTHR43280">
    <property type="entry name" value="ARAC-FAMILY TRANSCRIPTIONAL REGULATOR"/>
    <property type="match status" value="1"/>
</dbReference>
<dbReference type="Pfam" id="PF01965">
    <property type="entry name" value="DJ-1_PfpI"/>
    <property type="match status" value="1"/>
</dbReference>
<evidence type="ECO:0000259" key="4">
    <source>
        <dbReference type="PROSITE" id="PS01124"/>
    </source>
</evidence>
<dbReference type="SUPFAM" id="SSF46689">
    <property type="entry name" value="Homeodomain-like"/>
    <property type="match status" value="2"/>
</dbReference>
<dbReference type="Gene3D" id="1.10.10.60">
    <property type="entry name" value="Homeodomain-like"/>
    <property type="match status" value="2"/>
</dbReference>
<keyword evidence="3" id="KW-0804">Transcription</keyword>
<sequence length="332" mass="37767">MTKHVTILVPRANAILSSVVGPYKIFSAVNDFYTQSGQSTSPMFKIDLVGIHKESILYDGAFSIHCTAMLEDIEKTDLIIIPAVLPHNVIQDVEANYDFIPWIRQQRLVHNAEIASLCMGAFFLAETGLVDGKQCATHWAGIELFKQRYPHIDVKPEKIVTDQEGIYSSGGAYSFLNLIVHLVQKYCGKEVAIYISKLFEIDIDRDNQNQFAIFMGQKEHSDTTIQEAQTYIEEHIDKKISVDALSEQLAVSRRNFIRRFKKATGNTPLEYIQRVKIEVAKNALESSPKTINEVMYSIGYSDTKAFRNLFKRHTGLTPVAYKQKYNRELVSY</sequence>
<dbReference type="EMBL" id="JBHULY010000025">
    <property type="protein sequence ID" value="MFD2726757.1"/>
    <property type="molecule type" value="Genomic_DNA"/>
</dbReference>
<dbReference type="InterPro" id="IPR009057">
    <property type="entry name" value="Homeodomain-like_sf"/>
</dbReference>
<dbReference type="PANTHER" id="PTHR43280:SF2">
    <property type="entry name" value="HTH-TYPE TRANSCRIPTIONAL REGULATOR EXSA"/>
    <property type="match status" value="1"/>
</dbReference>
<keyword evidence="1" id="KW-0805">Transcription regulation</keyword>
<comment type="caution">
    <text evidence="5">The sequence shown here is derived from an EMBL/GenBank/DDBJ whole genome shotgun (WGS) entry which is preliminary data.</text>
</comment>
<keyword evidence="2" id="KW-0238">DNA-binding</keyword>
<name>A0ABW5TBW4_9FLAO</name>
<dbReference type="Proteomes" id="UP001597476">
    <property type="component" value="Unassembled WGS sequence"/>
</dbReference>
<evidence type="ECO:0000313" key="5">
    <source>
        <dbReference type="EMBL" id="MFD2726757.1"/>
    </source>
</evidence>
<dbReference type="Gene3D" id="3.40.50.880">
    <property type="match status" value="1"/>
</dbReference>
<proteinExistence type="predicted"/>
<dbReference type="SMART" id="SM00342">
    <property type="entry name" value="HTH_ARAC"/>
    <property type="match status" value="1"/>
</dbReference>
<dbReference type="SUPFAM" id="SSF52317">
    <property type="entry name" value="Class I glutamine amidotransferase-like"/>
    <property type="match status" value="1"/>
</dbReference>
<feature type="domain" description="HTH araC/xylS-type" evidence="4">
    <location>
        <begin position="226"/>
        <end position="324"/>
    </location>
</feature>